<dbReference type="GO" id="GO:0043022">
    <property type="term" value="F:ribosome binding"/>
    <property type="evidence" value="ECO:0007669"/>
    <property type="project" value="TreeGrafter"/>
</dbReference>
<reference evidence="7 8" key="1">
    <citation type="journal article" date="2016" name="Nat. Commun.">
        <title>Thousands of microbial genomes shed light on interconnected biogeochemical processes in an aquifer system.</title>
        <authorList>
            <person name="Anantharaman K."/>
            <person name="Brown C.T."/>
            <person name="Hug L.A."/>
            <person name="Sharon I."/>
            <person name="Castelle C.J."/>
            <person name="Probst A.J."/>
            <person name="Thomas B.C."/>
            <person name="Singh A."/>
            <person name="Wilkins M.J."/>
            <person name="Karaoz U."/>
            <person name="Brodie E.L."/>
            <person name="Williams K.H."/>
            <person name="Hubbard S.S."/>
            <person name="Banfield J.F."/>
        </authorList>
    </citation>
    <scope>NUCLEOTIDE SEQUENCE [LARGE SCALE GENOMIC DNA]</scope>
</reference>
<organism evidence="7 8">
    <name type="scientific">Candidatus Taylorbacteria bacterium RIFOXYD2_FULL_36_9</name>
    <dbReference type="NCBI Taxonomy" id="1802338"/>
    <lineage>
        <taxon>Bacteria</taxon>
        <taxon>Candidatus Tayloriibacteriota</taxon>
    </lineage>
</organism>
<comment type="caution">
    <text evidence="7">The sequence shown here is derived from an EMBL/GenBank/DDBJ whole genome shotgun (WGS) entry which is preliminary data.</text>
</comment>
<dbReference type="PANTHER" id="PTHR10938">
    <property type="entry name" value="TRANSLATION INITIATION FACTOR IF-3"/>
    <property type="match status" value="1"/>
</dbReference>
<dbReference type="NCBIfam" id="TIGR00168">
    <property type="entry name" value="infC"/>
    <property type="match status" value="1"/>
</dbReference>
<evidence type="ECO:0000313" key="7">
    <source>
        <dbReference type="EMBL" id="OHA47482.1"/>
    </source>
</evidence>
<dbReference type="GO" id="GO:0032790">
    <property type="term" value="P:ribosome disassembly"/>
    <property type="evidence" value="ECO:0007669"/>
    <property type="project" value="TreeGrafter"/>
</dbReference>
<feature type="domain" description="Translation initiation factor 3 N-terminal" evidence="6">
    <location>
        <begin position="8"/>
        <end position="75"/>
    </location>
</feature>
<dbReference type="Gene3D" id="3.30.110.10">
    <property type="entry name" value="Translation initiation factor 3 (IF-3), C-terminal domain"/>
    <property type="match status" value="1"/>
</dbReference>
<dbReference type="AlphaFoldDB" id="A0A1G2PIM6"/>
<evidence type="ECO:0000256" key="4">
    <source>
        <dbReference type="NCBIfam" id="TIGR00168"/>
    </source>
</evidence>
<comment type="similarity">
    <text evidence="1">Belongs to the IF-3 family.</text>
</comment>
<dbReference type="Proteomes" id="UP000176965">
    <property type="component" value="Unassembled WGS sequence"/>
</dbReference>
<proteinExistence type="inferred from homology"/>
<dbReference type="Pfam" id="PF00707">
    <property type="entry name" value="IF3_C"/>
    <property type="match status" value="1"/>
</dbReference>
<evidence type="ECO:0000313" key="8">
    <source>
        <dbReference type="Proteomes" id="UP000176965"/>
    </source>
</evidence>
<evidence type="ECO:0000259" key="6">
    <source>
        <dbReference type="Pfam" id="PF05198"/>
    </source>
</evidence>
<dbReference type="Pfam" id="PF05198">
    <property type="entry name" value="IF3_N"/>
    <property type="match status" value="1"/>
</dbReference>
<dbReference type="InterPro" id="IPR019815">
    <property type="entry name" value="Translation_initiation_fac_3_C"/>
</dbReference>
<evidence type="ECO:0000256" key="3">
    <source>
        <dbReference type="ARBA" id="ARBA00022917"/>
    </source>
</evidence>
<gene>
    <name evidence="7" type="ORF">A2541_02265</name>
</gene>
<dbReference type="Gene3D" id="3.10.20.80">
    <property type="entry name" value="Translation initiation factor 3 (IF-3), N-terminal domain"/>
    <property type="match status" value="1"/>
</dbReference>
<dbReference type="InterPro" id="IPR001288">
    <property type="entry name" value="Translation_initiation_fac_3"/>
</dbReference>
<dbReference type="STRING" id="1802338.A2541_02265"/>
<protein>
    <recommendedName>
        <fullName evidence="4">Translation initiation factor IF-3</fullName>
    </recommendedName>
</protein>
<keyword evidence="2 7" id="KW-0396">Initiation factor</keyword>
<evidence type="ECO:0000256" key="1">
    <source>
        <dbReference type="ARBA" id="ARBA00005439"/>
    </source>
</evidence>
<dbReference type="PANTHER" id="PTHR10938:SF0">
    <property type="entry name" value="TRANSLATION INITIATION FACTOR IF-3, MITOCHONDRIAL"/>
    <property type="match status" value="1"/>
</dbReference>
<dbReference type="EMBL" id="MHSQ01000010">
    <property type="protein sequence ID" value="OHA47482.1"/>
    <property type="molecule type" value="Genomic_DNA"/>
</dbReference>
<dbReference type="GO" id="GO:0005737">
    <property type="term" value="C:cytoplasm"/>
    <property type="evidence" value="ECO:0007669"/>
    <property type="project" value="UniProtKB-ARBA"/>
</dbReference>
<name>A0A1G2PIM6_9BACT</name>
<evidence type="ECO:0000259" key="5">
    <source>
        <dbReference type="Pfam" id="PF00707"/>
    </source>
</evidence>
<accession>A0A1G2PIM6</accession>
<dbReference type="InterPro" id="IPR019814">
    <property type="entry name" value="Translation_initiation_fac_3_N"/>
</dbReference>
<sequence>MSNLKTRINHQIKSPELRVIGPAGENFGVISLQIALTKAQELGLDLVEISPNVVPPICKITDFGKYQYDEKKKHKVVKNKIKVIETKSLQVKIGTDEHDLQLKAKKASAWLAEGHRIKIDLFITGRAKYMDFKFLNERLDRILKLITEKYKIAEAPKKGLKGLTMVIEKSNENKQII</sequence>
<dbReference type="SUPFAM" id="SSF55200">
    <property type="entry name" value="Translation initiation factor IF3, C-terminal domain"/>
    <property type="match status" value="1"/>
</dbReference>
<dbReference type="InterPro" id="IPR036788">
    <property type="entry name" value="T_IF-3_C_sf"/>
</dbReference>
<dbReference type="InterPro" id="IPR036787">
    <property type="entry name" value="T_IF-3_N_sf"/>
</dbReference>
<dbReference type="SUPFAM" id="SSF54364">
    <property type="entry name" value="Translation initiation factor IF3, N-terminal domain"/>
    <property type="match status" value="1"/>
</dbReference>
<evidence type="ECO:0000256" key="2">
    <source>
        <dbReference type="ARBA" id="ARBA00022540"/>
    </source>
</evidence>
<keyword evidence="3" id="KW-0648">Protein biosynthesis</keyword>
<feature type="domain" description="Translation initiation factor 3 C-terminal" evidence="5">
    <location>
        <begin position="84"/>
        <end position="168"/>
    </location>
</feature>
<dbReference type="GO" id="GO:0003743">
    <property type="term" value="F:translation initiation factor activity"/>
    <property type="evidence" value="ECO:0007669"/>
    <property type="project" value="UniProtKB-UniRule"/>
</dbReference>